<dbReference type="InterPro" id="IPR036866">
    <property type="entry name" value="RibonucZ/Hydroxyglut_hydro"/>
</dbReference>
<dbReference type="EMBL" id="FUYN01000001">
    <property type="protein sequence ID" value="SKB24822.1"/>
    <property type="molecule type" value="Genomic_DNA"/>
</dbReference>
<dbReference type="PANTHER" id="PTHR42951">
    <property type="entry name" value="METALLO-BETA-LACTAMASE DOMAIN-CONTAINING"/>
    <property type="match status" value="1"/>
</dbReference>
<accession>A0A1T4ZQ05</accession>
<feature type="domain" description="Metallo-beta-lactamase" evidence="1">
    <location>
        <begin position="17"/>
        <end position="203"/>
    </location>
</feature>
<dbReference type="CDD" id="cd07743">
    <property type="entry name" value="metallo-hydrolase-like_MBL-fold"/>
    <property type="match status" value="1"/>
</dbReference>
<evidence type="ECO:0000313" key="3">
    <source>
        <dbReference type="Proteomes" id="UP000243406"/>
    </source>
</evidence>
<dbReference type="PANTHER" id="PTHR42951:SF14">
    <property type="entry name" value="METALLO-BETA-LACTAMASE SUPERFAMILY PROTEIN"/>
    <property type="match status" value="1"/>
</dbReference>
<dbReference type="SMART" id="SM00849">
    <property type="entry name" value="Lactamase_B"/>
    <property type="match status" value="1"/>
</dbReference>
<sequence>MYELISLTNKTYYINSPSKVGLFKINDKEIYLIDSGNDKDAARKIDKHIKENNWTLKGIINTHSNADHVGGNKMLQARHDCEIISTSMENSFTKHPVLEPSFLYGGYPFKAIRNKFIMAEASNPTSDIETAGIIGLSYIKLPGHFFDMIGIITDDKVAFLGDSLFSEEIINKYHIFFIYDIKAYIETLNMLDGLEADIYVPSHCEPTKNIKSLIKANRNKIEEIVNHILLFCENPRLFEDILQHIFSVYSLKMDANQYILVGSTLRSYLSYMSDENLLTYEFSGSKMYWKKI</sequence>
<name>A0A1T4ZQ05_9FIRM</name>
<dbReference type="Proteomes" id="UP000243406">
    <property type="component" value="Unassembled WGS sequence"/>
</dbReference>
<dbReference type="AlphaFoldDB" id="A0A1T4ZQ05"/>
<dbReference type="RefSeq" id="WP_079588196.1">
    <property type="nucleotide sequence ID" value="NZ_FUYN01000001.1"/>
</dbReference>
<reference evidence="3" key="1">
    <citation type="submission" date="2017-02" db="EMBL/GenBank/DDBJ databases">
        <authorList>
            <person name="Varghese N."/>
            <person name="Submissions S."/>
        </authorList>
    </citation>
    <scope>NUCLEOTIDE SEQUENCE [LARGE SCALE GENOMIC DNA]</scope>
    <source>
        <strain evidence="3">ATCC 35199</strain>
    </source>
</reference>
<dbReference type="Pfam" id="PF00753">
    <property type="entry name" value="Lactamase_B"/>
    <property type="match status" value="1"/>
</dbReference>
<gene>
    <name evidence="2" type="ORF">SAMN02745120_0189</name>
</gene>
<dbReference type="Gene3D" id="3.60.15.10">
    <property type="entry name" value="Ribonuclease Z/Hydroxyacylglutathione hydrolase-like"/>
    <property type="match status" value="1"/>
</dbReference>
<dbReference type="OrthoDB" id="11380at2"/>
<organism evidence="2 3">
    <name type="scientific">Acetoanaerobium noterae</name>
    <dbReference type="NCBI Taxonomy" id="745369"/>
    <lineage>
        <taxon>Bacteria</taxon>
        <taxon>Bacillati</taxon>
        <taxon>Bacillota</taxon>
        <taxon>Clostridia</taxon>
        <taxon>Peptostreptococcales</taxon>
        <taxon>Filifactoraceae</taxon>
        <taxon>Acetoanaerobium</taxon>
    </lineage>
</organism>
<proteinExistence type="predicted"/>
<evidence type="ECO:0000259" key="1">
    <source>
        <dbReference type="SMART" id="SM00849"/>
    </source>
</evidence>
<keyword evidence="3" id="KW-1185">Reference proteome</keyword>
<dbReference type="SUPFAM" id="SSF56281">
    <property type="entry name" value="Metallo-hydrolase/oxidoreductase"/>
    <property type="match status" value="1"/>
</dbReference>
<protein>
    <submittedName>
        <fullName evidence="2">Glyoxylase, beta-lactamase superfamily II</fullName>
    </submittedName>
</protein>
<dbReference type="InterPro" id="IPR001279">
    <property type="entry name" value="Metallo-B-lactamas"/>
</dbReference>
<evidence type="ECO:0000313" key="2">
    <source>
        <dbReference type="EMBL" id="SKB24822.1"/>
    </source>
</evidence>
<dbReference type="InterPro" id="IPR050855">
    <property type="entry name" value="NDM-1-like"/>
</dbReference>